<evidence type="ECO:0000313" key="1">
    <source>
        <dbReference type="EMBL" id="SMC31394.1"/>
    </source>
</evidence>
<dbReference type="Proteomes" id="UP000192360">
    <property type="component" value="Unassembled WGS sequence"/>
</dbReference>
<dbReference type="NCBIfam" id="TIGR04131">
    <property type="entry name" value="Bac_Flav_CTERM"/>
    <property type="match status" value="1"/>
</dbReference>
<protein>
    <submittedName>
        <fullName evidence="1">Gliding motility-associated C-terminal domain-containing protein</fullName>
    </submittedName>
</protein>
<proteinExistence type="predicted"/>
<name>A0A1W1Y5H5_9FLAO</name>
<gene>
    <name evidence="1" type="ORF">SAMN05660703_0009</name>
</gene>
<dbReference type="EMBL" id="FWXO01000001">
    <property type="protein sequence ID" value="SMC31394.1"/>
    <property type="molecule type" value="Genomic_DNA"/>
</dbReference>
<dbReference type="STRING" id="504486.SAMN05660703_0009"/>
<keyword evidence="2" id="KW-1185">Reference proteome</keyword>
<dbReference type="Pfam" id="PF13585">
    <property type="entry name" value="CHU_C"/>
    <property type="match status" value="1"/>
</dbReference>
<organism evidence="1 2">
    <name type="scientific">Cellulophaga tyrosinoxydans</name>
    <dbReference type="NCBI Taxonomy" id="504486"/>
    <lineage>
        <taxon>Bacteria</taxon>
        <taxon>Pseudomonadati</taxon>
        <taxon>Bacteroidota</taxon>
        <taxon>Flavobacteriia</taxon>
        <taxon>Flavobacteriales</taxon>
        <taxon>Flavobacteriaceae</taxon>
        <taxon>Cellulophaga</taxon>
    </lineage>
</organism>
<evidence type="ECO:0000313" key="2">
    <source>
        <dbReference type="Proteomes" id="UP000192360"/>
    </source>
</evidence>
<dbReference type="InterPro" id="IPR026341">
    <property type="entry name" value="T9SS_type_B"/>
</dbReference>
<sequence length="174" mass="19137">MDNDTLDGASVTISEVVITSTPTGPLTVNSDGTVTVAADTAPGTYTIDYTICEIAVPSNCDTATVTVVIEAQPFKIEVNQMVTPNSDGKNDFLFIRNVDFAFNNTLKIFNRWGVAVYEGIGYNNQNNVFDGRSKGRSTVTQEEYLPSGVYFYIFEYQDINSKNITESGYIYVSK</sequence>
<dbReference type="RefSeq" id="WP_394334726.1">
    <property type="nucleotide sequence ID" value="NZ_FWXO01000001.1"/>
</dbReference>
<dbReference type="AlphaFoldDB" id="A0A1W1Y5H5"/>
<reference evidence="1 2" key="1">
    <citation type="submission" date="2017-04" db="EMBL/GenBank/DDBJ databases">
        <authorList>
            <person name="Afonso C.L."/>
            <person name="Miller P.J."/>
            <person name="Scott M.A."/>
            <person name="Spackman E."/>
            <person name="Goraichik I."/>
            <person name="Dimitrov K.M."/>
            <person name="Suarez D.L."/>
            <person name="Swayne D.E."/>
        </authorList>
    </citation>
    <scope>NUCLEOTIDE SEQUENCE [LARGE SCALE GENOMIC DNA]</scope>
    <source>
        <strain evidence="1 2">DSM 21164</strain>
    </source>
</reference>
<accession>A0A1W1Y5H5</accession>